<comment type="pathway">
    <text evidence="2 15">Amino-acid biosynthesis; L-tryptophan biosynthesis; L-tryptophan from chorismate: step 1/5.</text>
</comment>
<dbReference type="OrthoDB" id="9803598at2"/>
<keyword evidence="8 15" id="KW-0479">Metal-binding</keyword>
<organism evidence="18 19">
    <name type="scientific">Microvirga brassicacearum</name>
    <dbReference type="NCBI Taxonomy" id="2580413"/>
    <lineage>
        <taxon>Bacteria</taxon>
        <taxon>Pseudomonadati</taxon>
        <taxon>Pseudomonadota</taxon>
        <taxon>Alphaproteobacteria</taxon>
        <taxon>Hyphomicrobiales</taxon>
        <taxon>Methylobacteriaceae</taxon>
        <taxon>Microvirga</taxon>
    </lineage>
</organism>
<evidence type="ECO:0000256" key="9">
    <source>
        <dbReference type="ARBA" id="ARBA00022822"/>
    </source>
</evidence>
<dbReference type="GO" id="GO:0000162">
    <property type="term" value="P:L-tryptophan biosynthetic process"/>
    <property type="evidence" value="ECO:0007669"/>
    <property type="project" value="UniProtKB-UniPathway"/>
</dbReference>
<dbReference type="PANTHER" id="PTHR11236">
    <property type="entry name" value="AMINOBENZOATE/ANTHRANILATE SYNTHASE"/>
    <property type="match status" value="1"/>
</dbReference>
<feature type="domain" description="Anthranilate synthase component I N-terminal" evidence="17">
    <location>
        <begin position="30"/>
        <end position="174"/>
    </location>
</feature>
<dbReference type="InterPro" id="IPR019999">
    <property type="entry name" value="Anth_synth_I-like"/>
</dbReference>
<evidence type="ECO:0000256" key="2">
    <source>
        <dbReference type="ARBA" id="ARBA00004873"/>
    </source>
</evidence>
<gene>
    <name evidence="15 18" type="primary">trpE</name>
    <name evidence="18" type="ORF">FEZ63_14720</name>
</gene>
<keyword evidence="7 15" id="KW-0028">Amino-acid biosynthesis</keyword>
<dbReference type="EC" id="4.1.3.27" evidence="5 15"/>
<evidence type="ECO:0000256" key="14">
    <source>
        <dbReference type="ARBA" id="ARBA00047683"/>
    </source>
</evidence>
<evidence type="ECO:0000256" key="12">
    <source>
        <dbReference type="ARBA" id="ARBA00023239"/>
    </source>
</evidence>
<comment type="function">
    <text evidence="13 15">Part of a heterotetrameric complex that catalyzes the two-step biosynthesis of anthranilate, an intermediate in the biosynthesis of L-tryptophan. In the first step, the glutamine-binding beta subunit (TrpG) of anthranilate synthase (AS) provides the glutamine amidotransferase activity which generates ammonia as a substrate that, along with chorismate, is used in the second step, catalyzed by the large alpha subunit of AS (TrpE) to produce anthranilate. In the absence of TrpG, TrpE can synthesize anthranilate directly from chorismate and high concentrations of ammonia.</text>
</comment>
<evidence type="ECO:0000256" key="1">
    <source>
        <dbReference type="ARBA" id="ARBA00001946"/>
    </source>
</evidence>
<evidence type="ECO:0000256" key="8">
    <source>
        <dbReference type="ARBA" id="ARBA00022723"/>
    </source>
</evidence>
<evidence type="ECO:0000256" key="4">
    <source>
        <dbReference type="ARBA" id="ARBA00011575"/>
    </source>
</evidence>
<evidence type="ECO:0000259" key="17">
    <source>
        <dbReference type="Pfam" id="PF04715"/>
    </source>
</evidence>
<dbReference type="AlphaFoldDB" id="A0A5N3P9B8"/>
<accession>A0A5N3P9B8</accession>
<dbReference type="InterPro" id="IPR006805">
    <property type="entry name" value="Anth_synth_I_N"/>
</dbReference>
<dbReference type="Proteomes" id="UP000325684">
    <property type="component" value="Unassembled WGS sequence"/>
</dbReference>
<sequence length="507" mass="55444">MTTAIPDFETFAKAYAAGESGIVRTTLVGDLLTPVAAFLKLRHERKGPAFLLESVEGGAVRGRFSMIGLDPDLIWRCQDGVAAIDRKALSRANDFKPDEHAPLESLRALIKESALPLGDELPPMAAGLFGYLGYDMVRQMERLAAPNEDVLEVPDAILIRPTVMVVFDAVKDEISLITPVRLQAGIAARAAYETALARLDEVTTALERPLPLDARVDPRTIDFEPPVSNTTPREFEDMVATAKDYIRAGDIFQVVLSQRFESPFPLPAFALYRSLRRINPAPFLCYLDFEAFQIVCSSPEILVRVRDNKVTIRPIAGTRPRGATAAEDRAYADSLLADQKERAEHLMLLDLGRNDVGRVAEMGSVTVTDSFFLEFYSQVMHIVSNVEGTLDSRYDALQALIAGFPAGTVSGAPKVRAMEIIDSLEKHKRGPYGGCIGYFGANGEMDTCIVLRTALVKDGRMAVQAGAGIVYDSDPASEQQECVNKAKALFRAAEDAVRFASRARLGQ</sequence>
<evidence type="ECO:0000313" key="19">
    <source>
        <dbReference type="Proteomes" id="UP000325684"/>
    </source>
</evidence>
<protein>
    <recommendedName>
        <fullName evidence="6 15">Anthranilate synthase component 1</fullName>
        <ecNumber evidence="5 15">4.1.3.27</ecNumber>
    </recommendedName>
</protein>
<keyword evidence="9 15" id="KW-0822">Tryptophan biosynthesis</keyword>
<evidence type="ECO:0000256" key="3">
    <source>
        <dbReference type="ARBA" id="ARBA00009562"/>
    </source>
</evidence>
<keyword evidence="19" id="KW-1185">Reference proteome</keyword>
<evidence type="ECO:0000313" key="18">
    <source>
        <dbReference type="EMBL" id="KAB0266332.1"/>
    </source>
</evidence>
<dbReference type="SUPFAM" id="SSF56322">
    <property type="entry name" value="ADC synthase"/>
    <property type="match status" value="1"/>
</dbReference>
<evidence type="ECO:0000259" key="16">
    <source>
        <dbReference type="Pfam" id="PF00425"/>
    </source>
</evidence>
<evidence type="ECO:0000256" key="6">
    <source>
        <dbReference type="ARBA" id="ARBA00020653"/>
    </source>
</evidence>
<evidence type="ECO:0000256" key="7">
    <source>
        <dbReference type="ARBA" id="ARBA00022605"/>
    </source>
</evidence>
<dbReference type="NCBIfam" id="TIGR00564">
    <property type="entry name" value="trpE_most"/>
    <property type="match status" value="1"/>
</dbReference>
<dbReference type="PRINTS" id="PR00095">
    <property type="entry name" value="ANTSNTHASEI"/>
</dbReference>
<dbReference type="InterPro" id="IPR005256">
    <property type="entry name" value="Anth_synth_I_PabB"/>
</dbReference>
<evidence type="ECO:0000256" key="15">
    <source>
        <dbReference type="RuleBase" id="RU364045"/>
    </source>
</evidence>
<dbReference type="Pfam" id="PF04715">
    <property type="entry name" value="Anth_synt_I_N"/>
    <property type="match status" value="1"/>
</dbReference>
<keyword evidence="11 15" id="KW-0057">Aromatic amino acid biosynthesis</keyword>
<comment type="similarity">
    <text evidence="3 15">Belongs to the anthranilate synthase component I family.</text>
</comment>
<dbReference type="UniPathway" id="UPA00035">
    <property type="reaction ID" value="UER00040"/>
</dbReference>
<evidence type="ECO:0000256" key="5">
    <source>
        <dbReference type="ARBA" id="ARBA00012266"/>
    </source>
</evidence>
<dbReference type="Pfam" id="PF00425">
    <property type="entry name" value="Chorismate_bind"/>
    <property type="match status" value="1"/>
</dbReference>
<dbReference type="GO" id="GO:0004049">
    <property type="term" value="F:anthranilate synthase activity"/>
    <property type="evidence" value="ECO:0007669"/>
    <property type="project" value="UniProtKB-EC"/>
</dbReference>
<feature type="domain" description="Chorismate-utilising enzyme C-terminal" evidence="16">
    <location>
        <begin position="233"/>
        <end position="485"/>
    </location>
</feature>
<reference evidence="18 19" key="1">
    <citation type="journal article" date="2019" name="Microorganisms">
        <title>Genome Insights into the Novel Species Microvirga brassicacearum, a Rapeseed Endophyte with Biotechnological Potential.</title>
        <authorList>
            <person name="Jimenez-Gomez A."/>
            <person name="Saati-Santamaria Z."/>
            <person name="Igual J.M."/>
            <person name="Rivas R."/>
            <person name="Mateos P.F."/>
            <person name="Garcia-Fraile P."/>
        </authorList>
    </citation>
    <scope>NUCLEOTIDE SEQUENCE [LARGE SCALE GENOMIC DNA]</scope>
    <source>
        <strain evidence="18 19">CDVBN77</strain>
    </source>
</reference>
<keyword evidence="12 15" id="KW-0456">Lyase</keyword>
<comment type="subunit">
    <text evidence="4 15">Heterotetramer consisting of two non-identical subunits: a beta subunit (TrpG) and a large alpha subunit (TrpE).</text>
</comment>
<evidence type="ECO:0000256" key="11">
    <source>
        <dbReference type="ARBA" id="ARBA00023141"/>
    </source>
</evidence>
<evidence type="ECO:0000256" key="10">
    <source>
        <dbReference type="ARBA" id="ARBA00022842"/>
    </source>
</evidence>
<proteinExistence type="inferred from homology"/>
<dbReference type="PANTHER" id="PTHR11236:SF48">
    <property type="entry name" value="ISOCHORISMATE SYNTHASE MENF"/>
    <property type="match status" value="1"/>
</dbReference>
<name>A0A5N3P9B8_9HYPH</name>
<dbReference type="EMBL" id="VCMV01000022">
    <property type="protein sequence ID" value="KAB0266332.1"/>
    <property type="molecule type" value="Genomic_DNA"/>
</dbReference>
<comment type="caution">
    <text evidence="18">The sequence shown here is derived from an EMBL/GenBank/DDBJ whole genome shotgun (WGS) entry which is preliminary data.</text>
</comment>
<dbReference type="GO" id="GO:0046872">
    <property type="term" value="F:metal ion binding"/>
    <property type="evidence" value="ECO:0007669"/>
    <property type="project" value="UniProtKB-KW"/>
</dbReference>
<comment type="cofactor">
    <cofactor evidence="1 15">
        <name>Mg(2+)</name>
        <dbReference type="ChEBI" id="CHEBI:18420"/>
    </cofactor>
</comment>
<dbReference type="RefSeq" id="WP_150945754.1">
    <property type="nucleotide sequence ID" value="NZ_VCMV01000022.1"/>
</dbReference>
<dbReference type="InterPro" id="IPR015890">
    <property type="entry name" value="Chorismate_C"/>
</dbReference>
<dbReference type="InterPro" id="IPR005801">
    <property type="entry name" value="ADC_synthase"/>
</dbReference>
<comment type="catalytic activity">
    <reaction evidence="14 15">
        <text>chorismate + L-glutamine = anthranilate + pyruvate + L-glutamate + H(+)</text>
        <dbReference type="Rhea" id="RHEA:21732"/>
        <dbReference type="ChEBI" id="CHEBI:15361"/>
        <dbReference type="ChEBI" id="CHEBI:15378"/>
        <dbReference type="ChEBI" id="CHEBI:16567"/>
        <dbReference type="ChEBI" id="CHEBI:29748"/>
        <dbReference type="ChEBI" id="CHEBI:29985"/>
        <dbReference type="ChEBI" id="CHEBI:58359"/>
        <dbReference type="EC" id="4.1.3.27"/>
    </reaction>
</comment>
<evidence type="ECO:0000256" key="13">
    <source>
        <dbReference type="ARBA" id="ARBA00025634"/>
    </source>
</evidence>
<dbReference type="Gene3D" id="3.60.120.10">
    <property type="entry name" value="Anthranilate synthase"/>
    <property type="match status" value="1"/>
</dbReference>
<keyword evidence="10 15" id="KW-0460">Magnesium</keyword>